<dbReference type="Gene3D" id="2.70.150.10">
    <property type="entry name" value="Calcium-transporting ATPase, cytoplasmic transduction domain A"/>
    <property type="match status" value="1"/>
</dbReference>
<comment type="caution">
    <text evidence="14">The sequence shown here is derived from an EMBL/GenBank/DDBJ whole genome shotgun (WGS) entry which is preliminary data.</text>
</comment>
<feature type="transmembrane region" description="Helical" evidence="12">
    <location>
        <begin position="261"/>
        <end position="288"/>
    </location>
</feature>
<dbReference type="InterPro" id="IPR023299">
    <property type="entry name" value="ATPase_P-typ_cyto_dom_N"/>
</dbReference>
<evidence type="ECO:0000256" key="7">
    <source>
        <dbReference type="ARBA" id="ARBA00022840"/>
    </source>
</evidence>
<dbReference type="SUPFAM" id="SSF81653">
    <property type="entry name" value="Calcium ATPase, transduction domain A"/>
    <property type="match status" value="1"/>
</dbReference>
<dbReference type="GO" id="GO:0036376">
    <property type="term" value="P:sodium ion export across plasma membrane"/>
    <property type="evidence" value="ECO:0007669"/>
    <property type="project" value="TreeGrafter"/>
</dbReference>
<dbReference type="Pfam" id="PF00689">
    <property type="entry name" value="Cation_ATPase_C"/>
    <property type="match status" value="1"/>
</dbReference>
<dbReference type="NCBIfam" id="TIGR01494">
    <property type="entry name" value="ATPase_P-type"/>
    <property type="match status" value="2"/>
</dbReference>
<dbReference type="SFLD" id="SFLDG00002">
    <property type="entry name" value="C1.7:_P-type_atpase_like"/>
    <property type="match status" value="1"/>
</dbReference>
<dbReference type="InterPro" id="IPR018303">
    <property type="entry name" value="ATPase_P-typ_P_site"/>
</dbReference>
<keyword evidence="11 12" id="KW-0472">Membrane</keyword>
<keyword evidence="8" id="KW-0460">Magnesium</keyword>
<dbReference type="Gene3D" id="3.40.1110.10">
    <property type="entry name" value="Calcium-transporting ATPase, cytoplasmic domain N"/>
    <property type="match status" value="1"/>
</dbReference>
<dbReference type="Gene3D" id="1.20.1110.10">
    <property type="entry name" value="Calcium-transporting ATPase, transmembrane domain"/>
    <property type="match status" value="2"/>
</dbReference>
<proteinExistence type="inferred from homology"/>
<dbReference type="GO" id="GO:0005886">
    <property type="term" value="C:plasma membrane"/>
    <property type="evidence" value="ECO:0007669"/>
    <property type="project" value="UniProtKB-SubCell"/>
</dbReference>
<keyword evidence="10 12" id="KW-1133">Transmembrane helix</keyword>
<evidence type="ECO:0000256" key="2">
    <source>
        <dbReference type="ARBA" id="ARBA00005675"/>
    </source>
</evidence>
<reference evidence="14 15" key="1">
    <citation type="journal article" date="2016" name="Nat. Commun.">
        <title>Thousands of microbial genomes shed light on interconnected biogeochemical processes in an aquifer system.</title>
        <authorList>
            <person name="Anantharaman K."/>
            <person name="Brown C.T."/>
            <person name="Hug L.A."/>
            <person name="Sharon I."/>
            <person name="Castelle C.J."/>
            <person name="Probst A.J."/>
            <person name="Thomas B.C."/>
            <person name="Singh A."/>
            <person name="Wilkins M.J."/>
            <person name="Karaoz U."/>
            <person name="Brodie E.L."/>
            <person name="Williams K.H."/>
            <person name="Hubbard S.S."/>
            <person name="Banfield J.F."/>
        </authorList>
    </citation>
    <scope>NUCLEOTIDE SEQUENCE [LARGE SCALE GENOMIC DNA]</scope>
</reference>
<dbReference type="GO" id="GO:1990573">
    <property type="term" value="P:potassium ion import across plasma membrane"/>
    <property type="evidence" value="ECO:0007669"/>
    <property type="project" value="TreeGrafter"/>
</dbReference>
<keyword evidence="9" id="KW-1278">Translocase</keyword>
<organism evidence="14 15">
    <name type="scientific">Candidatus Uhrbacteria bacterium RIFCSPHIGHO2_02_FULL_57_19</name>
    <dbReference type="NCBI Taxonomy" id="1802391"/>
    <lineage>
        <taxon>Bacteria</taxon>
        <taxon>Candidatus Uhriibacteriota</taxon>
    </lineage>
</organism>
<feature type="transmembrane region" description="Helical" evidence="12">
    <location>
        <begin position="836"/>
        <end position="857"/>
    </location>
</feature>
<evidence type="ECO:0000256" key="5">
    <source>
        <dbReference type="ARBA" id="ARBA00022692"/>
    </source>
</evidence>
<dbReference type="PRINTS" id="PR00120">
    <property type="entry name" value="HATPASE"/>
</dbReference>
<feature type="transmembrane region" description="Helical" evidence="12">
    <location>
        <begin position="74"/>
        <end position="93"/>
    </location>
</feature>
<feature type="transmembrane region" description="Helical" evidence="12">
    <location>
        <begin position="733"/>
        <end position="756"/>
    </location>
</feature>
<dbReference type="Pfam" id="PF00690">
    <property type="entry name" value="Cation_ATPase_N"/>
    <property type="match status" value="1"/>
</dbReference>
<evidence type="ECO:0000313" key="14">
    <source>
        <dbReference type="EMBL" id="OGL73584.1"/>
    </source>
</evidence>
<dbReference type="InterPro" id="IPR006068">
    <property type="entry name" value="ATPase_P-typ_cation-transptr_C"/>
</dbReference>
<keyword evidence="4" id="KW-0597">Phosphoprotein</keyword>
<dbReference type="SUPFAM" id="SSF56784">
    <property type="entry name" value="HAD-like"/>
    <property type="match status" value="1"/>
</dbReference>
<keyword evidence="3" id="KW-1003">Cell membrane</keyword>
<dbReference type="PROSITE" id="PS00154">
    <property type="entry name" value="ATPASE_E1_E2"/>
    <property type="match status" value="1"/>
</dbReference>
<dbReference type="FunFam" id="2.70.150.10:FF:000160">
    <property type="entry name" value="Sarcoplasmic/endoplasmic reticulum calcium ATPase 1"/>
    <property type="match status" value="1"/>
</dbReference>
<name>A0A1F7U754_9BACT</name>
<dbReference type="PRINTS" id="PR00119">
    <property type="entry name" value="CATATPASE"/>
</dbReference>
<dbReference type="GO" id="GO:1902600">
    <property type="term" value="P:proton transmembrane transport"/>
    <property type="evidence" value="ECO:0007669"/>
    <property type="project" value="TreeGrafter"/>
</dbReference>
<dbReference type="InterPro" id="IPR059000">
    <property type="entry name" value="ATPase_P-type_domA"/>
</dbReference>
<feature type="transmembrane region" description="Helical" evidence="12">
    <location>
        <begin position="803"/>
        <end position="824"/>
    </location>
</feature>
<feature type="domain" description="Cation-transporting P-type ATPase N-terminal" evidence="13">
    <location>
        <begin position="1"/>
        <end position="70"/>
    </location>
</feature>
<keyword evidence="6" id="KW-0547">Nucleotide-binding</keyword>
<dbReference type="Gene3D" id="3.40.50.1000">
    <property type="entry name" value="HAD superfamily/HAD-like"/>
    <property type="match status" value="2"/>
</dbReference>
<feature type="transmembrane region" description="Helical" evidence="12">
    <location>
        <begin position="234"/>
        <end position="255"/>
    </location>
</feature>
<protein>
    <recommendedName>
        <fullName evidence="13">Cation-transporting P-type ATPase N-terminal domain-containing protein</fullName>
    </recommendedName>
</protein>
<dbReference type="Pfam" id="PF00122">
    <property type="entry name" value="E1-E2_ATPase"/>
    <property type="match status" value="1"/>
</dbReference>
<evidence type="ECO:0000313" key="15">
    <source>
        <dbReference type="Proteomes" id="UP000176303"/>
    </source>
</evidence>
<dbReference type="GO" id="GO:0005391">
    <property type="term" value="F:P-type sodium:potassium-exchanging transporter activity"/>
    <property type="evidence" value="ECO:0007669"/>
    <property type="project" value="TreeGrafter"/>
</dbReference>
<keyword evidence="7" id="KW-0067">ATP-binding</keyword>
<dbReference type="Pfam" id="PF00702">
    <property type="entry name" value="Hydrolase"/>
    <property type="match status" value="1"/>
</dbReference>
<feature type="transmembrane region" description="Helical" evidence="12">
    <location>
        <begin position="762"/>
        <end position="782"/>
    </location>
</feature>
<dbReference type="InterPro" id="IPR023298">
    <property type="entry name" value="ATPase_P-typ_TM_dom_sf"/>
</dbReference>
<dbReference type="PANTHER" id="PTHR43294">
    <property type="entry name" value="SODIUM/POTASSIUM-TRANSPORTING ATPASE SUBUNIT ALPHA"/>
    <property type="match status" value="1"/>
</dbReference>
<sequence>MTKDEALSALHSTEDGLSAREAAARLARFGPNKLVRRRRVGAPTILLRQLRGALNLLLFGAGAVSFFLREFTDATVIFITAGATVGFGFFQEWKSERALRALRSRIELTARVLRNGREAAIQAKELVPGDVIHLSEGDRVPADLRILHSRELEADESTLTGESLPAEKAPHPVASGTALAERSSMLYLGTVVVRGTAVCAVAATGAGTELGRIAESLSEVKELPTPLQRAVSRMVLGITTLVAAGVVITMGFGLFRGLPFFTVLVISVAVAVAAIPEGLTVSVTAMLTRGMLVLLKSKALVRRLLAAETLGAVSVVCLDKTGTITRGEMRLAETAGLPGVDVAERAMELVALCVTGARPENPRSPISRWEIVGESTERALLAAAVGRGEGEHYRRRLLADSVPFSSERRFQAAISVDRESGQAAFIAIGAPEKILEASNTVIGRDGPRTLDGGRRRELEEELTRLAASGFRTVAVGFRPLPKSRTILPAERSALPELTFVAFLALADPVRPEVKVVIKQMRQAGIRLMMITGDNPVTASAVAREIDLHRTEAVVFGDLEGLEPSEFSERLRETDVIARVAPADKLRIIEALQGGGETVAMTGDGVNDAPALKRADIGVVMGSGTDVAKEVADLVLLDNKLPTMVRAVSEGRGIFENIRKVAIFLLHDSFTEVVLISTAMVLGLPPPLLAAQILWVNLIEDVGPSFAMAFEPAEARLMAEPPRRAGQPLLPPRFLAFTALAGLATSIILLGLFLLLWNQVQSVGYVRTMVFVGLGINSLFTVFSLRRLREPVWRTSFLENRAMLVAVGMGFLLFFLSIYVQPLAHLLGTVPLELKDWGLLLSFGLGNLLVIEALKAIILRRR</sequence>
<dbReference type="InterPro" id="IPR023214">
    <property type="entry name" value="HAD_sf"/>
</dbReference>
<dbReference type="Proteomes" id="UP000176303">
    <property type="component" value="Unassembled WGS sequence"/>
</dbReference>
<dbReference type="SFLD" id="SFLDS00003">
    <property type="entry name" value="Haloacid_Dehalogenase"/>
    <property type="match status" value="1"/>
</dbReference>
<comment type="subcellular location">
    <subcellularLocation>
        <location evidence="1">Cell membrane</location>
        <topology evidence="1">Multi-pass membrane protein</topology>
    </subcellularLocation>
</comment>
<dbReference type="GO" id="GO:0006883">
    <property type="term" value="P:intracellular sodium ion homeostasis"/>
    <property type="evidence" value="ECO:0007669"/>
    <property type="project" value="TreeGrafter"/>
</dbReference>
<gene>
    <name evidence="14" type="ORF">A3D72_03420</name>
</gene>
<evidence type="ECO:0000256" key="9">
    <source>
        <dbReference type="ARBA" id="ARBA00022967"/>
    </source>
</evidence>
<dbReference type="EMBL" id="MGDZ01000027">
    <property type="protein sequence ID" value="OGL73584.1"/>
    <property type="molecule type" value="Genomic_DNA"/>
</dbReference>
<dbReference type="InterPro" id="IPR008250">
    <property type="entry name" value="ATPase_P-typ_transduc_dom_A_sf"/>
</dbReference>
<dbReference type="InterPro" id="IPR036412">
    <property type="entry name" value="HAD-like_sf"/>
</dbReference>
<accession>A0A1F7U754</accession>
<evidence type="ECO:0000256" key="12">
    <source>
        <dbReference type="SAM" id="Phobius"/>
    </source>
</evidence>
<dbReference type="InterPro" id="IPR004014">
    <property type="entry name" value="ATPase_P-typ_cation-transptr_N"/>
</dbReference>
<evidence type="ECO:0000259" key="13">
    <source>
        <dbReference type="SMART" id="SM00831"/>
    </source>
</evidence>
<evidence type="ECO:0000256" key="1">
    <source>
        <dbReference type="ARBA" id="ARBA00004651"/>
    </source>
</evidence>
<dbReference type="InterPro" id="IPR044492">
    <property type="entry name" value="P_typ_ATPase_HD_dom"/>
</dbReference>
<dbReference type="PANTHER" id="PTHR43294:SF21">
    <property type="entry name" value="CATION TRANSPORTING ATPASE"/>
    <property type="match status" value="1"/>
</dbReference>
<dbReference type="SUPFAM" id="SSF81665">
    <property type="entry name" value="Calcium ATPase, transmembrane domain M"/>
    <property type="match status" value="1"/>
</dbReference>
<evidence type="ECO:0000256" key="3">
    <source>
        <dbReference type="ARBA" id="ARBA00022475"/>
    </source>
</evidence>
<dbReference type="SUPFAM" id="SSF81660">
    <property type="entry name" value="Metal cation-transporting ATPase, ATP-binding domain N"/>
    <property type="match status" value="1"/>
</dbReference>
<feature type="transmembrane region" description="Helical" evidence="12">
    <location>
        <begin position="45"/>
        <end position="68"/>
    </location>
</feature>
<dbReference type="GO" id="GO:0016887">
    <property type="term" value="F:ATP hydrolysis activity"/>
    <property type="evidence" value="ECO:0007669"/>
    <property type="project" value="InterPro"/>
</dbReference>
<dbReference type="GO" id="GO:0030007">
    <property type="term" value="P:intracellular potassium ion homeostasis"/>
    <property type="evidence" value="ECO:0007669"/>
    <property type="project" value="TreeGrafter"/>
</dbReference>
<dbReference type="SMART" id="SM00831">
    <property type="entry name" value="Cation_ATPase_N"/>
    <property type="match status" value="1"/>
</dbReference>
<comment type="similarity">
    <text evidence="2">Belongs to the cation transport ATPase (P-type) (TC 3.A.3) family. Type IIA subfamily.</text>
</comment>
<dbReference type="InterPro" id="IPR001757">
    <property type="entry name" value="P_typ_ATPase"/>
</dbReference>
<dbReference type="GO" id="GO:0005524">
    <property type="term" value="F:ATP binding"/>
    <property type="evidence" value="ECO:0007669"/>
    <property type="project" value="UniProtKB-KW"/>
</dbReference>
<evidence type="ECO:0000256" key="11">
    <source>
        <dbReference type="ARBA" id="ARBA00023136"/>
    </source>
</evidence>
<evidence type="ECO:0000256" key="8">
    <source>
        <dbReference type="ARBA" id="ARBA00022842"/>
    </source>
</evidence>
<evidence type="ECO:0000256" key="4">
    <source>
        <dbReference type="ARBA" id="ARBA00022553"/>
    </source>
</evidence>
<dbReference type="STRING" id="1802391.A3D72_03420"/>
<dbReference type="AlphaFoldDB" id="A0A1F7U754"/>
<dbReference type="InterPro" id="IPR050510">
    <property type="entry name" value="Cation_transp_ATPase_P-type"/>
</dbReference>
<dbReference type="SFLD" id="SFLDF00027">
    <property type="entry name" value="p-type_atpase"/>
    <property type="match status" value="1"/>
</dbReference>
<keyword evidence="5 12" id="KW-0812">Transmembrane</keyword>
<evidence type="ECO:0000256" key="10">
    <source>
        <dbReference type="ARBA" id="ARBA00022989"/>
    </source>
</evidence>
<evidence type="ECO:0000256" key="6">
    <source>
        <dbReference type="ARBA" id="ARBA00022741"/>
    </source>
</evidence>